<accession>A0A7J3ZLN6</accession>
<comment type="caution">
    <text evidence="1">The sequence shown here is derived from an EMBL/GenBank/DDBJ whole genome shotgun (WGS) entry which is preliminary data.</text>
</comment>
<name>A0A7J3ZLN6_9CREN</name>
<sequence>MEDKKSVFWSHSRLKDDFLELKEAIMNVAGSGWPLVSRLVLDRLRKARLLHYKAVWYSYVTDRELRSMIVSQTALPRLYRLLPRRVRFASLEGSDALVFLGKPPEQIYRFVRISPSRFKCTCEDAIMMTSIAERRLNKILESLGVKAHVPAGSLSDYSLCKHTLSEIARAKRAGVLDFEEKEFRNTLTVALLVLALKYLDEQEVKKKMLELVLRAVRTVLERAGGKAAR</sequence>
<protein>
    <submittedName>
        <fullName evidence="1">Uncharacterized protein</fullName>
    </submittedName>
</protein>
<dbReference type="EMBL" id="DRZC01000075">
    <property type="protein sequence ID" value="HHQ80812.1"/>
    <property type="molecule type" value="Genomic_DNA"/>
</dbReference>
<evidence type="ECO:0000313" key="1">
    <source>
        <dbReference type="EMBL" id="HHQ80812.1"/>
    </source>
</evidence>
<organism evidence="1">
    <name type="scientific">Fervidicoccus fontis</name>
    <dbReference type="NCBI Taxonomy" id="683846"/>
    <lineage>
        <taxon>Archaea</taxon>
        <taxon>Thermoproteota</taxon>
        <taxon>Thermoprotei</taxon>
        <taxon>Fervidicoccales</taxon>
        <taxon>Fervidicoccaceae</taxon>
        <taxon>Fervidicoccus</taxon>
    </lineage>
</organism>
<gene>
    <name evidence="1" type="ORF">ENM78_05130</name>
</gene>
<reference evidence="1" key="1">
    <citation type="journal article" date="2020" name="mSystems">
        <title>Genome- and Community-Level Interaction Insights into Carbon Utilization and Element Cycling Functions of Hydrothermarchaeota in Hydrothermal Sediment.</title>
        <authorList>
            <person name="Zhou Z."/>
            <person name="Liu Y."/>
            <person name="Xu W."/>
            <person name="Pan J."/>
            <person name="Luo Z.H."/>
            <person name="Li M."/>
        </authorList>
    </citation>
    <scope>NUCLEOTIDE SEQUENCE [LARGE SCALE GENOMIC DNA]</scope>
    <source>
        <strain evidence="1">SpSt-1116</strain>
    </source>
</reference>
<dbReference type="AlphaFoldDB" id="A0A7J3ZLN6"/>
<proteinExistence type="predicted"/>